<evidence type="ECO:0000313" key="5">
    <source>
        <dbReference type="EMBL" id="OAF67631.1"/>
    </source>
</evidence>
<dbReference type="PROSITE" id="PS50294">
    <property type="entry name" value="WD_REPEATS_REGION"/>
    <property type="match status" value="1"/>
</dbReference>
<sequence length="1158" mass="134550">MVLSDQTESKLELNQVGNDSLMYGPDFDDSNQSSSEPNTSKLYKCTFCLELFEFETIEDFFHHANVFHTEFKNGNYKCTYSPLTCYAWNNITEFEQNYHNHFISNHLHVDDNLGQREMIICETKNTKQSRIEYINSLKPSWYPKVDLPLLLAGSHCLKNQFFTKTWGYSFIPHEYSDNALTDVKIKSRLKRYIKCMKKFKNQDLDSDLNDSDFEKNLNLNIIPNELFQNNTNAIDIFKLIIKKRNYTTLLTKLKLISRVRRVKQSIQTLLAEEKFDLIINLISECKNIICFQLKNVKCIQDSLDEMTEMKSLIGLLAEKQICDYMKNKIIVISRMSLNSLTGDDNDGGLDIFNIMQNNDENKFREVINFVISRERMLVFSKVFRDTVIDQMWTFLFELTARFESLRMNEMDSALSVSTGSNTTEPTSIDKKSNSSDDTEFFKNFSIDQNNVFSFYDTATFVHLLKYLNLLYSFSQNLLKLLQIVKCQFQNAVSSFSKSVPQDWDNSCESEEFINRNSLDTFIQFIDNTIMYTYCFFLYIIKQIVASRKRILTTSTVNMTDFVKVYKKINKIVSFINKTNIYIETIYNSSNAEKSELSNQITYMNKLHIVYIRIHAYISSSMSFLALQYLKNFHRIRKKKLFSLIENEDWQCVESPSYVCDIIRFISSSVEQNSEVKSNNTTESGITDAEQFDCVLSTLQKHKNFRLFRSCTFLTKSCADMCLISKNIPVLLEDAPTYISDLYKLYLDKTKCLYFDEITSKMHEFKTLYKFGSIFNSLLFLSMISTCLFQFWKTNCKNYLTVSNLFCCINEDYEKTMDKCSKMMKTLLKNYIMSLLVNYSPKAPSPSPEFRLICHCLEELNTNVRPILINLAYPKYIDISQLFHNTFLNRLLHTINQNNIENDIEELIGSHKLAISCVKYDQTNGVVVTGSWDTYVNIWDPRSQNRLVTQFSHNLKIYSMDLCGPNKFIVATDNQKVMLWDVRKNTEPIFTRNNNLKCIGGSISALPDGSGYAISSYEGRISINYVEDSLNKTNGFNFKCHRVSDSSTDIIYPVTFLKFLQYKNSRPYLMSAGGDGKVLCWNVKERRRIFNSTRYTSSISSVCVTHEPALIATAVGNLLPVGSDGLYTNEFDYNVCSKEKYWINVQPFDIKSVYKGLQN</sequence>
<dbReference type="EMBL" id="LWCA01000612">
    <property type="protein sequence ID" value="OAF67631.1"/>
    <property type="molecule type" value="Genomic_DNA"/>
</dbReference>
<feature type="compositionally biased region" description="Polar residues" evidence="4">
    <location>
        <begin position="415"/>
        <end position="426"/>
    </location>
</feature>
<dbReference type="InterPro" id="IPR001680">
    <property type="entry name" value="WD40_rpt"/>
</dbReference>
<dbReference type="InterPro" id="IPR015943">
    <property type="entry name" value="WD40/YVTN_repeat-like_dom_sf"/>
</dbReference>
<dbReference type="PANTHER" id="PTHR10971">
    <property type="entry name" value="MRNA EXPORT FACTOR AND BUB3"/>
    <property type="match status" value="1"/>
</dbReference>
<keyword evidence="1 3" id="KW-0853">WD repeat</keyword>
<reference evidence="5 6" key="1">
    <citation type="submission" date="2016-04" db="EMBL/GenBank/DDBJ databases">
        <title>The genome of Intoshia linei affirms orthonectids as highly simplified spiralians.</title>
        <authorList>
            <person name="Mikhailov K.V."/>
            <person name="Slusarev G.S."/>
            <person name="Nikitin M.A."/>
            <person name="Logacheva M.D."/>
            <person name="Penin A."/>
            <person name="Aleoshin V."/>
            <person name="Panchin Y.V."/>
        </authorList>
    </citation>
    <scope>NUCLEOTIDE SEQUENCE [LARGE SCALE GENOMIC DNA]</scope>
    <source>
        <strain evidence="5">Intl2013</strain>
        <tissue evidence="5">Whole animal</tissue>
    </source>
</reference>
<feature type="region of interest" description="Disordered" evidence="4">
    <location>
        <begin position="415"/>
        <end position="435"/>
    </location>
</feature>
<dbReference type="SUPFAM" id="SSF50978">
    <property type="entry name" value="WD40 repeat-like"/>
    <property type="match status" value="1"/>
</dbReference>
<keyword evidence="6" id="KW-1185">Reference proteome</keyword>
<evidence type="ECO:0000313" key="6">
    <source>
        <dbReference type="Proteomes" id="UP000078046"/>
    </source>
</evidence>
<dbReference type="Gene3D" id="2.130.10.10">
    <property type="entry name" value="YVTN repeat-like/Quinoprotein amine dehydrogenase"/>
    <property type="match status" value="1"/>
</dbReference>
<protein>
    <submittedName>
        <fullName evidence="5">Mitotic checkpoint protein bub3</fullName>
    </submittedName>
</protein>
<evidence type="ECO:0000256" key="4">
    <source>
        <dbReference type="SAM" id="MobiDB-lite"/>
    </source>
</evidence>
<organism evidence="5 6">
    <name type="scientific">Intoshia linei</name>
    <dbReference type="NCBI Taxonomy" id="1819745"/>
    <lineage>
        <taxon>Eukaryota</taxon>
        <taxon>Metazoa</taxon>
        <taxon>Spiralia</taxon>
        <taxon>Lophotrochozoa</taxon>
        <taxon>Mesozoa</taxon>
        <taxon>Orthonectida</taxon>
        <taxon>Rhopaluridae</taxon>
        <taxon>Intoshia</taxon>
    </lineage>
</organism>
<dbReference type="SMART" id="SM00320">
    <property type="entry name" value="WD40"/>
    <property type="match status" value="3"/>
</dbReference>
<evidence type="ECO:0000256" key="2">
    <source>
        <dbReference type="ARBA" id="ARBA00022737"/>
    </source>
</evidence>
<evidence type="ECO:0000256" key="3">
    <source>
        <dbReference type="PROSITE-ProRule" id="PRU00221"/>
    </source>
</evidence>
<dbReference type="PROSITE" id="PS50082">
    <property type="entry name" value="WD_REPEATS_2"/>
    <property type="match status" value="1"/>
</dbReference>
<dbReference type="OrthoDB" id="10262475at2759"/>
<proteinExistence type="predicted"/>
<evidence type="ECO:0000256" key="1">
    <source>
        <dbReference type="ARBA" id="ARBA00022574"/>
    </source>
</evidence>
<dbReference type="InterPro" id="IPR036322">
    <property type="entry name" value="WD40_repeat_dom_sf"/>
</dbReference>
<accession>A0A177B1X7</accession>
<keyword evidence="2" id="KW-0677">Repeat</keyword>
<dbReference type="Proteomes" id="UP000078046">
    <property type="component" value="Unassembled WGS sequence"/>
</dbReference>
<dbReference type="AlphaFoldDB" id="A0A177B1X7"/>
<comment type="caution">
    <text evidence="5">The sequence shown here is derived from an EMBL/GenBank/DDBJ whole genome shotgun (WGS) entry which is preliminary data.</text>
</comment>
<feature type="repeat" description="WD" evidence="3">
    <location>
        <begin position="907"/>
        <end position="948"/>
    </location>
</feature>
<gene>
    <name evidence="5" type="ORF">A3Q56_04629</name>
</gene>
<dbReference type="Pfam" id="PF00400">
    <property type="entry name" value="WD40"/>
    <property type="match status" value="1"/>
</dbReference>
<name>A0A177B1X7_9BILA</name>